<evidence type="ECO:0000313" key="3">
    <source>
        <dbReference type="Proteomes" id="UP000327424"/>
    </source>
</evidence>
<dbReference type="EMBL" id="CP044398">
    <property type="protein sequence ID" value="QFI36324.1"/>
    <property type="molecule type" value="Genomic_DNA"/>
</dbReference>
<evidence type="ECO:0000313" key="2">
    <source>
        <dbReference type="EMBL" id="QFI36324.1"/>
    </source>
</evidence>
<organism evidence="2 3">
    <name type="scientific">Moritella marina ATCC 15381</name>
    <dbReference type="NCBI Taxonomy" id="1202962"/>
    <lineage>
        <taxon>Bacteria</taxon>
        <taxon>Pseudomonadati</taxon>
        <taxon>Pseudomonadota</taxon>
        <taxon>Gammaproteobacteria</taxon>
        <taxon>Alteromonadales</taxon>
        <taxon>Moritellaceae</taxon>
        <taxon>Moritella</taxon>
    </lineage>
</organism>
<protein>
    <recommendedName>
        <fullName evidence="1">Primase C-terminal 1 domain-containing protein</fullName>
    </recommendedName>
</protein>
<proteinExistence type="predicted"/>
<keyword evidence="3" id="KW-1185">Reference proteome</keyword>
<accession>A0A5J6WFN8</accession>
<dbReference type="OrthoDB" id="5445431at2"/>
<dbReference type="Proteomes" id="UP000327424">
    <property type="component" value="Plasmid unnamed1"/>
</dbReference>
<dbReference type="InterPro" id="IPR004322">
    <property type="entry name" value="Plasmid_replicase_bac"/>
</dbReference>
<dbReference type="AlphaFoldDB" id="A0A5J6WFN8"/>
<dbReference type="RefSeq" id="WP_019442210.1">
    <property type="nucleotide sequence ID" value="NZ_ALOE01000027.1"/>
</dbReference>
<gene>
    <name evidence="2" type="ORF">FR932_00085</name>
</gene>
<keyword evidence="2" id="KW-0614">Plasmid</keyword>
<dbReference type="Pfam" id="PF08708">
    <property type="entry name" value="PriCT_1"/>
    <property type="match status" value="1"/>
</dbReference>
<reference evidence="2 3" key="1">
    <citation type="submission" date="2019-09" db="EMBL/GenBank/DDBJ databases">
        <title>Hybrid Assembly of the complete Genome of the Deep-Sea Bacterium Moritella marina from long Nanopore and Illumina reads.</title>
        <authorList>
            <person name="Magin S."/>
            <person name="Georgoulis A."/>
            <person name="Papadimitriou K."/>
            <person name="Iliakis G."/>
            <person name="Vorgias C.E."/>
        </authorList>
    </citation>
    <scope>NUCLEOTIDE SEQUENCE [LARGE SCALE GENOMIC DNA]</scope>
    <source>
        <strain evidence="2 3">MP-1</strain>
        <plasmid evidence="2 3">unnamed1</plasmid>
    </source>
</reference>
<dbReference type="KEGG" id="mmaa:FR932_00085"/>
<sequence>MLNSLGLSYNDVSVKVTSDVYNALPNKPYCSDSKTYAIIRSKYYAQDKPYIQVNNPNLKRYLIVDIDEQDAYSTLLDSRLPQPTYISINRVNGHLQCAWKLRDAVSTSYNSRVAPMRFLAAIDAAYNYRLGGDASFGDCLAKNPLHDRWHNEYYDTEYTLHELADYVDLREKDASNVAANDDVSGLGRNNTVFDVARKQAYKMVRKAVSKPQFQSWKADILACCESLNKQFSKPMQHNEVKNIARSIARYTFKMWALFVHSMDNFRAIQAVRGAIGGKLGSNKALSGAKGGAKSKRSGSVKKDGLLSKVLAMKSQHYNHRAIAEDLNISASTVSLWLKGARS</sequence>
<geneLocation type="plasmid" evidence="2 3">
    <name>unnamed1</name>
</geneLocation>
<evidence type="ECO:0000259" key="1">
    <source>
        <dbReference type="Pfam" id="PF08708"/>
    </source>
</evidence>
<dbReference type="Gene3D" id="1.10.340.50">
    <property type="match status" value="1"/>
</dbReference>
<dbReference type="Pfam" id="PF03090">
    <property type="entry name" value="Replicase"/>
    <property type="match status" value="1"/>
</dbReference>
<dbReference type="InterPro" id="IPR014820">
    <property type="entry name" value="PriCT_1"/>
</dbReference>
<name>A0A5J6WFN8_MORMI</name>
<feature type="domain" description="Primase C-terminal 1" evidence="1">
    <location>
        <begin position="185"/>
        <end position="251"/>
    </location>
</feature>